<feature type="compositionally biased region" description="Gly residues" evidence="1">
    <location>
        <begin position="253"/>
        <end position="262"/>
    </location>
</feature>
<accession>A0A6G1BK06</accession>
<evidence type="ECO:0000313" key="2">
    <source>
        <dbReference type="EMBL" id="KAF0887753.1"/>
    </source>
</evidence>
<feature type="compositionally biased region" description="Low complexity" evidence="1">
    <location>
        <begin position="74"/>
        <end position="88"/>
    </location>
</feature>
<dbReference type="EMBL" id="SPHZ02000012">
    <property type="protein sequence ID" value="KAF0887753.1"/>
    <property type="molecule type" value="Genomic_DNA"/>
</dbReference>
<organism evidence="2 3">
    <name type="scientific">Oryza meyeriana var. granulata</name>
    <dbReference type="NCBI Taxonomy" id="110450"/>
    <lineage>
        <taxon>Eukaryota</taxon>
        <taxon>Viridiplantae</taxon>
        <taxon>Streptophyta</taxon>
        <taxon>Embryophyta</taxon>
        <taxon>Tracheophyta</taxon>
        <taxon>Spermatophyta</taxon>
        <taxon>Magnoliopsida</taxon>
        <taxon>Liliopsida</taxon>
        <taxon>Poales</taxon>
        <taxon>Poaceae</taxon>
        <taxon>BOP clade</taxon>
        <taxon>Oryzoideae</taxon>
        <taxon>Oryzeae</taxon>
        <taxon>Oryzinae</taxon>
        <taxon>Oryza</taxon>
        <taxon>Oryza meyeriana</taxon>
    </lineage>
</organism>
<protein>
    <submittedName>
        <fullName evidence="2">Uncharacterized protein</fullName>
    </submittedName>
</protein>
<dbReference type="AlphaFoldDB" id="A0A6G1BK06"/>
<comment type="caution">
    <text evidence="2">The sequence shown here is derived from an EMBL/GenBank/DDBJ whole genome shotgun (WGS) entry which is preliminary data.</text>
</comment>
<evidence type="ECO:0000256" key="1">
    <source>
        <dbReference type="SAM" id="MobiDB-lite"/>
    </source>
</evidence>
<reference evidence="2 3" key="1">
    <citation type="submission" date="2019-11" db="EMBL/GenBank/DDBJ databases">
        <title>Whole genome sequence of Oryza granulata.</title>
        <authorList>
            <person name="Li W."/>
        </authorList>
    </citation>
    <scope>NUCLEOTIDE SEQUENCE [LARGE SCALE GENOMIC DNA]</scope>
    <source>
        <strain evidence="3">cv. Menghai</strain>
        <tissue evidence="2">Leaf</tissue>
    </source>
</reference>
<dbReference type="Proteomes" id="UP000479710">
    <property type="component" value="Unassembled WGS sequence"/>
</dbReference>
<keyword evidence="3" id="KW-1185">Reference proteome</keyword>
<proteinExistence type="predicted"/>
<feature type="region of interest" description="Disordered" evidence="1">
    <location>
        <begin position="74"/>
        <end position="117"/>
    </location>
</feature>
<evidence type="ECO:0000313" key="3">
    <source>
        <dbReference type="Proteomes" id="UP000479710"/>
    </source>
</evidence>
<feature type="region of interest" description="Disordered" evidence="1">
    <location>
        <begin position="223"/>
        <end position="262"/>
    </location>
</feature>
<gene>
    <name evidence="2" type="ORF">E2562_003986</name>
</gene>
<sequence>MVALPSPHNVICVDLAPREDDKGEMGAIAVEMQVVRRREALQSVRSLSLLPAASPSPLSCSPNLLPPLLSSPPLSRRPSLLSAHSLRPYPTDSREEKEEEVGVVGMSSRGRWRKASQPPEHKLLVRNHIPISTNIRSGHHHRRLGPQICPRWWWAVAWQRRVAARWPSAARSYCSSSPSLLLNLKPLGAQCPPTAAALPFRVFMYDLPRRFHVAMMDASGLGRQRDGGATGRRCDGEAWPGGWRGAMEEPGREGGGTTGETG</sequence>
<name>A0A6G1BK06_9ORYZ</name>